<evidence type="ECO:0000259" key="3">
    <source>
        <dbReference type="Pfam" id="PF09186"/>
    </source>
</evidence>
<dbReference type="STRING" id="463014.BAU07_15935"/>
<reference evidence="4 5" key="1">
    <citation type="submission" date="2016-06" db="EMBL/GenBank/DDBJ databases">
        <title>Complete genome sequences of Bordetella bronchialis and Bordetella flabilis.</title>
        <authorList>
            <person name="LiPuma J.J."/>
            <person name="Spilker T."/>
        </authorList>
    </citation>
    <scope>NUCLEOTIDE SEQUENCE [LARGE SCALE GENOMIC DNA]</scope>
    <source>
        <strain evidence="4 5">AU10664</strain>
    </source>
</reference>
<dbReference type="KEGG" id="bfz:BAU07_15935"/>
<name>A0A193GG33_9BORD</name>
<dbReference type="InterPro" id="IPR020568">
    <property type="entry name" value="Ribosomal_Su5_D2-typ_SF"/>
</dbReference>
<dbReference type="InterPro" id="IPR035647">
    <property type="entry name" value="EFG_III/V"/>
</dbReference>
<evidence type="ECO:0000313" key="4">
    <source>
        <dbReference type="EMBL" id="ANN78401.1"/>
    </source>
</evidence>
<dbReference type="OrthoDB" id="9813771at2"/>
<sequence length="202" mass="21107">MPSTLAASHVYRETVKKSVFLAQAGPAADPQAALAFIAAHSDAAATHNCWAYRIGQAYRFSDDGEPGGTAGRPILQAIEGQDCDRVAVVVTRWYGGINLGTGGLVRAYGGTASNCLRLAARLEIVDAVMATCTCPFGDLQHLKARLAQAGASIVEESFGAAGATLTLSIPRPAVDGLRDWVANLSRGQAPLRIMDPPMGGDR</sequence>
<gene>
    <name evidence="4" type="ORF">BAU07_15935</name>
</gene>
<dbReference type="SUPFAM" id="SSF54211">
    <property type="entry name" value="Ribosomal protein S5 domain 2-like"/>
    <property type="match status" value="1"/>
</dbReference>
<dbReference type="InterPro" id="IPR036956">
    <property type="entry name" value="Impact_N_sf"/>
</dbReference>
<feature type="domain" description="Impact N-terminal" evidence="2">
    <location>
        <begin position="16"/>
        <end position="116"/>
    </location>
</feature>
<evidence type="ECO:0000256" key="1">
    <source>
        <dbReference type="ARBA" id="ARBA00007665"/>
    </source>
</evidence>
<protein>
    <submittedName>
        <fullName evidence="4">Thymidylate synthase</fullName>
    </submittedName>
</protein>
<evidence type="ECO:0000259" key="2">
    <source>
        <dbReference type="Pfam" id="PF01205"/>
    </source>
</evidence>
<dbReference type="GO" id="GO:0005737">
    <property type="term" value="C:cytoplasm"/>
    <property type="evidence" value="ECO:0007669"/>
    <property type="project" value="TreeGrafter"/>
</dbReference>
<dbReference type="Pfam" id="PF01205">
    <property type="entry name" value="Impact_N"/>
    <property type="match status" value="1"/>
</dbReference>
<dbReference type="RefSeq" id="WP_066659493.1">
    <property type="nucleotide sequence ID" value="NZ_CBCSCL010000037.1"/>
</dbReference>
<dbReference type="GO" id="GO:0032561">
    <property type="term" value="F:guanyl ribonucleotide binding"/>
    <property type="evidence" value="ECO:0007669"/>
    <property type="project" value="UniProtKB-ARBA"/>
</dbReference>
<dbReference type="Gene3D" id="3.30.70.240">
    <property type="match status" value="1"/>
</dbReference>
<dbReference type="PANTHER" id="PTHR16301">
    <property type="entry name" value="IMPACT-RELATED"/>
    <property type="match status" value="1"/>
</dbReference>
<dbReference type="AlphaFoldDB" id="A0A193GG33"/>
<dbReference type="GO" id="GO:0006446">
    <property type="term" value="P:regulation of translational initiation"/>
    <property type="evidence" value="ECO:0007669"/>
    <property type="project" value="TreeGrafter"/>
</dbReference>
<dbReference type="InterPro" id="IPR001498">
    <property type="entry name" value="Impact_N"/>
</dbReference>
<dbReference type="SUPFAM" id="SSF54980">
    <property type="entry name" value="EF-G C-terminal domain-like"/>
    <property type="match status" value="1"/>
</dbReference>
<proteinExistence type="inferred from homology"/>
<keyword evidence="5" id="KW-1185">Reference proteome</keyword>
<dbReference type="EMBL" id="CP016172">
    <property type="protein sequence ID" value="ANN78401.1"/>
    <property type="molecule type" value="Genomic_DNA"/>
</dbReference>
<feature type="domain" description="UPF0029" evidence="3">
    <location>
        <begin position="132"/>
        <end position="188"/>
    </location>
</feature>
<dbReference type="InterPro" id="IPR023582">
    <property type="entry name" value="Impact"/>
</dbReference>
<comment type="similarity">
    <text evidence="1">Belongs to the IMPACT family.</text>
</comment>
<evidence type="ECO:0000313" key="5">
    <source>
        <dbReference type="Proteomes" id="UP000091926"/>
    </source>
</evidence>
<dbReference type="InterPro" id="IPR015269">
    <property type="entry name" value="UPF0029_Impact_C"/>
</dbReference>
<dbReference type="Pfam" id="PF09186">
    <property type="entry name" value="DUF1949"/>
    <property type="match status" value="1"/>
</dbReference>
<accession>A0A193GG33</accession>
<organism evidence="4 5">
    <name type="scientific">Bordetella flabilis</name>
    <dbReference type="NCBI Taxonomy" id="463014"/>
    <lineage>
        <taxon>Bacteria</taxon>
        <taxon>Pseudomonadati</taxon>
        <taxon>Pseudomonadota</taxon>
        <taxon>Betaproteobacteria</taxon>
        <taxon>Burkholderiales</taxon>
        <taxon>Alcaligenaceae</taxon>
        <taxon>Bordetella</taxon>
    </lineage>
</organism>
<dbReference type="GO" id="GO:0017111">
    <property type="term" value="F:ribonucleoside triphosphate phosphatase activity"/>
    <property type="evidence" value="ECO:0007669"/>
    <property type="project" value="UniProtKB-ARBA"/>
</dbReference>
<dbReference type="Proteomes" id="UP000091926">
    <property type="component" value="Chromosome"/>
</dbReference>
<dbReference type="Gene3D" id="3.30.230.30">
    <property type="entry name" value="Impact, N-terminal domain"/>
    <property type="match status" value="1"/>
</dbReference>
<dbReference type="PANTHER" id="PTHR16301:SF20">
    <property type="entry name" value="IMPACT FAMILY MEMBER YIGZ"/>
    <property type="match status" value="1"/>
</dbReference>